<proteinExistence type="predicted"/>
<organism evidence="3 4">
    <name type="scientific">Antrodiella citrinella</name>
    <dbReference type="NCBI Taxonomy" id="2447956"/>
    <lineage>
        <taxon>Eukaryota</taxon>
        <taxon>Fungi</taxon>
        <taxon>Dikarya</taxon>
        <taxon>Basidiomycota</taxon>
        <taxon>Agaricomycotina</taxon>
        <taxon>Agaricomycetes</taxon>
        <taxon>Polyporales</taxon>
        <taxon>Steccherinaceae</taxon>
        <taxon>Antrodiella</taxon>
    </lineage>
</organism>
<feature type="region of interest" description="Disordered" evidence="2">
    <location>
        <begin position="169"/>
        <end position="220"/>
    </location>
</feature>
<reference evidence="3 4" key="1">
    <citation type="submission" date="2019-02" db="EMBL/GenBank/DDBJ databases">
        <title>Genome sequencing of the rare red list fungi Antrodiella citrinella (Flaviporus citrinellus).</title>
        <authorList>
            <person name="Buettner E."/>
            <person name="Kellner H."/>
        </authorList>
    </citation>
    <scope>NUCLEOTIDE SEQUENCE [LARGE SCALE GENOMIC DNA]</scope>
    <source>
        <strain evidence="3 4">DSM 108506</strain>
    </source>
</reference>
<comment type="caution">
    <text evidence="3">The sequence shown here is derived from an EMBL/GenBank/DDBJ whole genome shotgun (WGS) entry which is preliminary data.</text>
</comment>
<protein>
    <submittedName>
        <fullName evidence="3">Uncharacterized protein</fullName>
    </submittedName>
</protein>
<keyword evidence="4" id="KW-1185">Reference proteome</keyword>
<sequence length="609" mass="69697">MVKNAAESSAKMPATPTSILSDALGVFTKAANLAVATAEKQSAAEVARANVEAEEARRERDEAVDAMNAMRLDKKEWQRRVEGWKSSVDKSDMTIEHQNETIAQLREEANQWKGQLLRYEDTARREAQDWKEQYLRAEQERIQLAARVDELVNEQLAWNTHTNAHNAAYASRSHPDMPNVAGPSTSRTPRQKTADVRMDDTPTTRPSAAPRASMSQPSEVVRVIRRVQAVIEVPVKEESEDEDDQLRSDSAASEYNPPLQKKTPQKGKAKRRLSIKSRKPADSEEEDDDYEEPPMRRRAQASNAYSDDELAVIDAGWADIFAKAKAGDTHLQAVLARYSKMIAVRREKEHIKALMREEFEFQEKLRHRPVLTGGYLRPSISNPPLPRMKPQPAHLSGMIHKRRQATVRQWAAVGEADVLLQDLKHEKEFEENLIKTAGKTRVDMELAYTGNRFHDWVAPIIDVKKMMNERIKLGFQRQSLPYPPEMLAQIKQARREKIANKTREYQREARGEILRRTIRRANKGPPAHVLAKMTPLQKHLDKVSRSSVSEVGYVGWAKRKLGWKLRNPDAWKVEIGKEENQEYLARMAGEIRQENERRRREAESIIQEG</sequence>
<evidence type="ECO:0000256" key="2">
    <source>
        <dbReference type="SAM" id="MobiDB-lite"/>
    </source>
</evidence>
<name>A0A4S4MS64_9APHY</name>
<dbReference type="Proteomes" id="UP000308730">
    <property type="component" value="Unassembled WGS sequence"/>
</dbReference>
<feature type="compositionally biased region" description="Basic residues" evidence="2">
    <location>
        <begin position="263"/>
        <end position="278"/>
    </location>
</feature>
<gene>
    <name evidence="3" type="ORF">EUX98_g5923</name>
</gene>
<feature type="compositionally biased region" description="Basic and acidic residues" evidence="2">
    <location>
        <begin position="192"/>
        <end position="202"/>
    </location>
</feature>
<keyword evidence="1" id="KW-0175">Coiled coil</keyword>
<feature type="region of interest" description="Disordered" evidence="2">
    <location>
        <begin position="235"/>
        <end position="304"/>
    </location>
</feature>
<evidence type="ECO:0000313" key="4">
    <source>
        <dbReference type="Proteomes" id="UP000308730"/>
    </source>
</evidence>
<feature type="coiled-coil region" evidence="1">
    <location>
        <begin position="39"/>
        <end position="154"/>
    </location>
</feature>
<dbReference type="AlphaFoldDB" id="A0A4S4MS64"/>
<dbReference type="EMBL" id="SGPM01000190">
    <property type="protein sequence ID" value="THH28267.1"/>
    <property type="molecule type" value="Genomic_DNA"/>
</dbReference>
<dbReference type="OrthoDB" id="2571149at2759"/>
<evidence type="ECO:0000313" key="3">
    <source>
        <dbReference type="EMBL" id="THH28267.1"/>
    </source>
</evidence>
<accession>A0A4S4MS64</accession>
<feature type="compositionally biased region" description="Acidic residues" evidence="2">
    <location>
        <begin position="283"/>
        <end position="292"/>
    </location>
</feature>
<evidence type="ECO:0000256" key="1">
    <source>
        <dbReference type="SAM" id="Coils"/>
    </source>
</evidence>